<dbReference type="EMBL" id="FQUE01000002">
    <property type="protein sequence ID" value="SHE87513.1"/>
    <property type="molecule type" value="Genomic_DNA"/>
</dbReference>
<proteinExistence type="inferred from homology"/>
<dbReference type="EC" id="2.4.1.21" evidence="8"/>
<sequence length="478" mass="50775">MPGRVLSVASEYVPLIKTGGLADVAGALPGALAGQGWDMRTLLPAYPDLIARTEADSVLWSDPDLFGGPARVRAGQVGADTVLLLDAPHLYDRNGGPYGDPQDFPDNAIRFAALSWAASCIAIEGLSDGWTPDILHGHDWQAGFAPAYLRFAGDTRVRTVMTIHNIAFQGNAPAAMLGQLRLPFEAFNSDTLEYWGHLSSLKAGLATADAITTVSPTYAAELMRGDFGMGLEGLMAYRAGDLHGILNGIDDAVWNPETDPEIAQTYSRTSLGRKKANRDGLMAEFGLTGIDGPLAIVVSRLTDQKGIDLIVAAAADFVAMGGGLAILGSGERRLEEALKDLARAHPDRIGLRIGYDEALSHRMFAGGDAVLVPSRFEPCGLTQLYGLRYGCVPVVALTGGLADTVIHANPMARQAGVATGVQFHPIDAMAFGQALRTVVDLHRDTKGWALMQKRGMSQSLGWDTSALTYAALYESLTA</sequence>
<evidence type="ECO:0000256" key="3">
    <source>
        <dbReference type="ARBA" id="ARBA00004964"/>
    </source>
</evidence>
<keyword evidence="6 8" id="KW-0808">Transferase</keyword>
<gene>
    <name evidence="8" type="primary">glgA</name>
    <name evidence="11" type="ORF">SAMN05444339_102316</name>
</gene>
<feature type="domain" description="Glycosyl transferase family 1" evidence="9">
    <location>
        <begin position="292"/>
        <end position="440"/>
    </location>
</feature>
<dbReference type="HAMAP" id="MF_00484">
    <property type="entry name" value="Glycogen_synth"/>
    <property type="match status" value="1"/>
</dbReference>
<evidence type="ECO:0000256" key="4">
    <source>
        <dbReference type="ARBA" id="ARBA00010281"/>
    </source>
</evidence>
<dbReference type="Pfam" id="PF00534">
    <property type="entry name" value="Glycos_transf_1"/>
    <property type="match status" value="1"/>
</dbReference>
<evidence type="ECO:0000256" key="5">
    <source>
        <dbReference type="ARBA" id="ARBA00022676"/>
    </source>
</evidence>
<protein>
    <recommendedName>
        <fullName evidence="8">Glycogen synthase</fullName>
        <ecNumber evidence="8">2.4.1.21</ecNumber>
    </recommendedName>
    <alternativeName>
        <fullName evidence="8">Starch [bacterial glycogen] synthase</fullName>
    </alternativeName>
</protein>
<dbReference type="GO" id="GO:0005829">
    <property type="term" value="C:cytosol"/>
    <property type="evidence" value="ECO:0007669"/>
    <property type="project" value="TreeGrafter"/>
</dbReference>
<dbReference type="AlphaFoldDB" id="A0A1M4X2F2"/>
<evidence type="ECO:0000256" key="8">
    <source>
        <dbReference type="HAMAP-Rule" id="MF_00484"/>
    </source>
</evidence>
<dbReference type="OrthoDB" id="9808590at2"/>
<dbReference type="Proteomes" id="UP000183987">
    <property type="component" value="Unassembled WGS sequence"/>
</dbReference>
<dbReference type="GO" id="GO:0005978">
    <property type="term" value="P:glycogen biosynthetic process"/>
    <property type="evidence" value="ECO:0007669"/>
    <property type="project" value="UniProtKB-UniRule"/>
</dbReference>
<evidence type="ECO:0000259" key="9">
    <source>
        <dbReference type="Pfam" id="PF00534"/>
    </source>
</evidence>
<accession>A0A1M4X2F2</accession>
<comment type="similarity">
    <text evidence="4 8">Belongs to the glycosyltransferase 1 family. Bacterial/plant glycogen synthase subfamily.</text>
</comment>
<dbReference type="SUPFAM" id="SSF53756">
    <property type="entry name" value="UDP-Glycosyltransferase/glycogen phosphorylase"/>
    <property type="match status" value="1"/>
</dbReference>
<keyword evidence="5 8" id="KW-0328">Glycosyltransferase</keyword>
<comment type="function">
    <text evidence="2 8">Synthesizes alpha-1,4-glucan chains using ADP-glucose.</text>
</comment>
<evidence type="ECO:0000313" key="11">
    <source>
        <dbReference type="EMBL" id="SHE87513.1"/>
    </source>
</evidence>
<dbReference type="GO" id="GO:0009011">
    <property type="term" value="F:alpha-1,4-glucan glucosyltransferase (ADP-glucose donor) activity"/>
    <property type="evidence" value="ECO:0007669"/>
    <property type="project" value="UniProtKB-UniRule"/>
</dbReference>
<dbReference type="InterPro" id="IPR011835">
    <property type="entry name" value="GS/SS"/>
</dbReference>
<dbReference type="RefSeq" id="WP_072856446.1">
    <property type="nucleotide sequence ID" value="NZ_FQUE01000002.1"/>
</dbReference>
<name>A0A1M4X2F2_LOKAT</name>
<reference evidence="12" key="1">
    <citation type="submission" date="2016-11" db="EMBL/GenBank/DDBJ databases">
        <authorList>
            <person name="Varghese N."/>
            <person name="Submissions S."/>
        </authorList>
    </citation>
    <scope>NUCLEOTIDE SEQUENCE [LARGE SCALE GENOMIC DNA]</scope>
    <source>
        <strain evidence="12">DSM 29326</strain>
    </source>
</reference>
<comment type="catalytic activity">
    <reaction evidence="1 8">
        <text>[(1-&gt;4)-alpha-D-glucosyl](n) + ADP-alpha-D-glucose = [(1-&gt;4)-alpha-D-glucosyl](n+1) + ADP + H(+)</text>
        <dbReference type="Rhea" id="RHEA:18189"/>
        <dbReference type="Rhea" id="RHEA-COMP:9584"/>
        <dbReference type="Rhea" id="RHEA-COMP:9587"/>
        <dbReference type="ChEBI" id="CHEBI:15378"/>
        <dbReference type="ChEBI" id="CHEBI:15444"/>
        <dbReference type="ChEBI" id="CHEBI:57498"/>
        <dbReference type="ChEBI" id="CHEBI:456216"/>
        <dbReference type="EC" id="2.4.1.21"/>
    </reaction>
</comment>
<evidence type="ECO:0000256" key="7">
    <source>
        <dbReference type="ARBA" id="ARBA00023056"/>
    </source>
</evidence>
<evidence type="ECO:0000256" key="1">
    <source>
        <dbReference type="ARBA" id="ARBA00001478"/>
    </source>
</evidence>
<dbReference type="NCBIfam" id="NF001899">
    <property type="entry name" value="PRK00654.1-2"/>
    <property type="match status" value="1"/>
</dbReference>
<dbReference type="Gene3D" id="3.40.50.2000">
    <property type="entry name" value="Glycogen Phosphorylase B"/>
    <property type="match status" value="2"/>
</dbReference>
<dbReference type="CDD" id="cd03791">
    <property type="entry name" value="GT5_Glycogen_synthase_DULL1-like"/>
    <property type="match status" value="1"/>
</dbReference>
<evidence type="ECO:0000256" key="6">
    <source>
        <dbReference type="ARBA" id="ARBA00022679"/>
    </source>
</evidence>
<dbReference type="PANTHER" id="PTHR45825:SF11">
    <property type="entry name" value="ALPHA AMYLASE DOMAIN-CONTAINING PROTEIN"/>
    <property type="match status" value="1"/>
</dbReference>
<organism evidence="11 12">
    <name type="scientific">Loktanella atrilutea</name>
    <dbReference type="NCBI Taxonomy" id="366533"/>
    <lineage>
        <taxon>Bacteria</taxon>
        <taxon>Pseudomonadati</taxon>
        <taxon>Pseudomonadota</taxon>
        <taxon>Alphaproteobacteria</taxon>
        <taxon>Rhodobacterales</taxon>
        <taxon>Roseobacteraceae</taxon>
        <taxon>Loktanella</taxon>
    </lineage>
</organism>
<dbReference type="UniPathway" id="UPA00164"/>
<feature type="binding site" evidence="8">
    <location>
        <position position="17"/>
    </location>
    <ligand>
        <name>ADP-alpha-D-glucose</name>
        <dbReference type="ChEBI" id="CHEBI:57498"/>
    </ligand>
</feature>
<dbReference type="PANTHER" id="PTHR45825">
    <property type="entry name" value="GRANULE-BOUND STARCH SYNTHASE 1, CHLOROPLASTIC/AMYLOPLASTIC"/>
    <property type="match status" value="1"/>
</dbReference>
<dbReference type="InterPro" id="IPR001296">
    <property type="entry name" value="Glyco_trans_1"/>
</dbReference>
<evidence type="ECO:0000313" key="12">
    <source>
        <dbReference type="Proteomes" id="UP000183987"/>
    </source>
</evidence>
<dbReference type="STRING" id="366533.SAMN05444339_102316"/>
<evidence type="ECO:0000259" key="10">
    <source>
        <dbReference type="Pfam" id="PF08323"/>
    </source>
</evidence>
<dbReference type="GO" id="GO:0004373">
    <property type="term" value="F:alpha-1,4-glucan glucosyltransferase (UDP-glucose donor) activity"/>
    <property type="evidence" value="ECO:0007669"/>
    <property type="project" value="InterPro"/>
</dbReference>
<dbReference type="Pfam" id="PF08323">
    <property type="entry name" value="Glyco_transf_5"/>
    <property type="match status" value="1"/>
</dbReference>
<dbReference type="InterPro" id="IPR013534">
    <property type="entry name" value="Starch_synth_cat_dom"/>
</dbReference>
<keyword evidence="12" id="KW-1185">Reference proteome</keyword>
<dbReference type="NCBIfam" id="TIGR02095">
    <property type="entry name" value="glgA"/>
    <property type="match status" value="1"/>
</dbReference>
<comment type="pathway">
    <text evidence="3 8">Glycan biosynthesis; glycogen biosynthesis.</text>
</comment>
<evidence type="ECO:0000256" key="2">
    <source>
        <dbReference type="ARBA" id="ARBA00002764"/>
    </source>
</evidence>
<feature type="domain" description="Starch synthase catalytic" evidence="10">
    <location>
        <begin position="4"/>
        <end position="235"/>
    </location>
</feature>
<keyword evidence="7 8" id="KW-0320">Glycogen biosynthesis</keyword>